<proteinExistence type="inferred from homology"/>
<sequence>MLSSTLRAAGRRTSVRHFTATRAPFASSADPLQLTAPADHRPNTSYGAAGSSSPPLAIGSEASTAEIDPKLSDFVPPSAPQLSSDHGLYGFFRRKEGPGLRADEQYETFTDPTIKYTGRSWLASELRLKSFKDLHTLWYVLLRERNMLATQREEMRRMGVDRERFPESNKVNSAKCRKSMARIKAIMNERRLAYEGAVELAEKEREETEDAKVLKFQVDQFTTEKHRQHAEQLRQKLIVKPARTQRAGVKVRERRDKAAESTPPPRAKQPEAAAQTTKKPRWTKAQKLANAEHKKRQAEGKPKNPPSIRRRLHVV</sequence>
<evidence type="ECO:0000313" key="9">
    <source>
        <dbReference type="EMBL" id="KAJ7366875.1"/>
    </source>
</evidence>
<gene>
    <name evidence="9" type="ORF">DFH08DRAFT_178340</name>
</gene>
<dbReference type="Pfam" id="PF06984">
    <property type="entry name" value="MRP-L47"/>
    <property type="match status" value="1"/>
</dbReference>
<evidence type="ECO:0000256" key="4">
    <source>
        <dbReference type="ARBA" id="ARBA00023128"/>
    </source>
</evidence>
<name>A0AAD7F5P6_9AGAR</name>
<keyword evidence="3 9" id="KW-0689">Ribosomal protein</keyword>
<dbReference type="Gene3D" id="6.10.330.20">
    <property type="match status" value="1"/>
</dbReference>
<evidence type="ECO:0000256" key="3">
    <source>
        <dbReference type="ARBA" id="ARBA00022980"/>
    </source>
</evidence>
<dbReference type="PANTHER" id="PTHR21183:SF18">
    <property type="entry name" value="LARGE RIBOSOMAL SUBUNIT PROTEIN UL29M"/>
    <property type="match status" value="1"/>
</dbReference>
<dbReference type="AlphaFoldDB" id="A0AAD7F5P6"/>
<evidence type="ECO:0000256" key="8">
    <source>
        <dbReference type="SAM" id="MobiDB-lite"/>
    </source>
</evidence>
<dbReference type="EMBL" id="JARIHO010000002">
    <property type="protein sequence ID" value="KAJ7366875.1"/>
    <property type="molecule type" value="Genomic_DNA"/>
</dbReference>
<feature type="compositionally biased region" description="Basic and acidic residues" evidence="8">
    <location>
        <begin position="250"/>
        <end position="259"/>
    </location>
</feature>
<feature type="compositionally biased region" description="Polar residues" evidence="8">
    <location>
        <begin position="43"/>
        <end position="54"/>
    </location>
</feature>
<feature type="region of interest" description="Disordered" evidence="8">
    <location>
        <begin position="29"/>
        <end position="59"/>
    </location>
</feature>
<dbReference type="InterPro" id="IPR038340">
    <property type="entry name" value="MRP-L47_sf"/>
</dbReference>
<evidence type="ECO:0000256" key="6">
    <source>
        <dbReference type="ARBA" id="ARBA00035289"/>
    </source>
</evidence>
<protein>
    <recommendedName>
        <fullName evidence="6">Large ribosomal subunit protein uL29m</fullName>
    </recommendedName>
    <alternativeName>
        <fullName evidence="7">54S ribosomal protein L4, mitochondrial</fullName>
    </alternativeName>
</protein>
<keyword evidence="4" id="KW-0496">Mitochondrion</keyword>
<evidence type="ECO:0000256" key="7">
    <source>
        <dbReference type="ARBA" id="ARBA00035399"/>
    </source>
</evidence>
<dbReference type="GO" id="GO:0032543">
    <property type="term" value="P:mitochondrial translation"/>
    <property type="evidence" value="ECO:0007669"/>
    <property type="project" value="TreeGrafter"/>
</dbReference>
<evidence type="ECO:0000313" key="10">
    <source>
        <dbReference type="Proteomes" id="UP001218218"/>
    </source>
</evidence>
<keyword evidence="10" id="KW-1185">Reference proteome</keyword>
<dbReference type="InterPro" id="IPR010729">
    <property type="entry name" value="Ribosomal_uL29_mit"/>
</dbReference>
<comment type="subcellular location">
    <subcellularLocation>
        <location evidence="1">Mitochondrion</location>
    </subcellularLocation>
</comment>
<comment type="caution">
    <text evidence="9">The sequence shown here is derived from an EMBL/GenBank/DDBJ whole genome shotgun (WGS) entry which is preliminary data.</text>
</comment>
<dbReference type="GO" id="GO:0003735">
    <property type="term" value="F:structural constituent of ribosome"/>
    <property type="evidence" value="ECO:0007669"/>
    <property type="project" value="InterPro"/>
</dbReference>
<evidence type="ECO:0000256" key="5">
    <source>
        <dbReference type="ARBA" id="ARBA00023274"/>
    </source>
</evidence>
<keyword evidence="5" id="KW-0687">Ribonucleoprotein</keyword>
<accession>A0AAD7F5P6</accession>
<dbReference type="GO" id="GO:0005762">
    <property type="term" value="C:mitochondrial large ribosomal subunit"/>
    <property type="evidence" value="ECO:0007669"/>
    <property type="project" value="TreeGrafter"/>
</dbReference>
<evidence type="ECO:0000256" key="1">
    <source>
        <dbReference type="ARBA" id="ARBA00004173"/>
    </source>
</evidence>
<dbReference type="Proteomes" id="UP001218218">
    <property type="component" value="Unassembled WGS sequence"/>
</dbReference>
<evidence type="ECO:0000256" key="2">
    <source>
        <dbReference type="ARBA" id="ARBA00009254"/>
    </source>
</evidence>
<organism evidence="9 10">
    <name type="scientific">Mycena albidolilacea</name>
    <dbReference type="NCBI Taxonomy" id="1033008"/>
    <lineage>
        <taxon>Eukaryota</taxon>
        <taxon>Fungi</taxon>
        <taxon>Dikarya</taxon>
        <taxon>Basidiomycota</taxon>
        <taxon>Agaricomycotina</taxon>
        <taxon>Agaricomycetes</taxon>
        <taxon>Agaricomycetidae</taxon>
        <taxon>Agaricales</taxon>
        <taxon>Marasmiineae</taxon>
        <taxon>Mycenaceae</taxon>
        <taxon>Mycena</taxon>
    </lineage>
</organism>
<dbReference type="PANTHER" id="PTHR21183">
    <property type="entry name" value="RIBOSOMAL PROTEIN L47, MITOCHONDRIAL-RELATED"/>
    <property type="match status" value="1"/>
</dbReference>
<comment type="similarity">
    <text evidence="2">Belongs to the universal ribosomal protein uL29 family.</text>
</comment>
<reference evidence="9" key="1">
    <citation type="submission" date="2023-03" db="EMBL/GenBank/DDBJ databases">
        <title>Massive genome expansion in bonnet fungi (Mycena s.s.) driven by repeated elements and novel gene families across ecological guilds.</title>
        <authorList>
            <consortium name="Lawrence Berkeley National Laboratory"/>
            <person name="Harder C.B."/>
            <person name="Miyauchi S."/>
            <person name="Viragh M."/>
            <person name="Kuo A."/>
            <person name="Thoen E."/>
            <person name="Andreopoulos B."/>
            <person name="Lu D."/>
            <person name="Skrede I."/>
            <person name="Drula E."/>
            <person name="Henrissat B."/>
            <person name="Morin E."/>
            <person name="Kohler A."/>
            <person name="Barry K."/>
            <person name="LaButti K."/>
            <person name="Morin E."/>
            <person name="Salamov A."/>
            <person name="Lipzen A."/>
            <person name="Mereny Z."/>
            <person name="Hegedus B."/>
            <person name="Baldrian P."/>
            <person name="Stursova M."/>
            <person name="Weitz H."/>
            <person name="Taylor A."/>
            <person name="Grigoriev I.V."/>
            <person name="Nagy L.G."/>
            <person name="Martin F."/>
            <person name="Kauserud H."/>
        </authorList>
    </citation>
    <scope>NUCLEOTIDE SEQUENCE</scope>
    <source>
        <strain evidence="9">CBHHK002</strain>
    </source>
</reference>
<feature type="region of interest" description="Disordered" evidence="8">
    <location>
        <begin position="240"/>
        <end position="315"/>
    </location>
</feature>